<comment type="caution">
    <text evidence="1">The sequence shown here is derived from an EMBL/GenBank/DDBJ whole genome shotgun (WGS) entry which is preliminary data.</text>
</comment>
<keyword evidence="2" id="KW-1185">Reference proteome</keyword>
<dbReference type="Proteomes" id="UP001251085">
    <property type="component" value="Unassembled WGS sequence"/>
</dbReference>
<reference evidence="2" key="1">
    <citation type="submission" date="2023-07" db="EMBL/GenBank/DDBJ databases">
        <title>Characterization of two Paracoccaceae strains isolated from Phycosphere and proposal of Xinfangfangia lacusdiani sp. nov.</title>
        <authorList>
            <person name="Deng Y."/>
            <person name="Zhang Y.Q."/>
        </authorList>
    </citation>
    <scope>NUCLEOTIDE SEQUENCE [LARGE SCALE GENOMIC DNA]</scope>
    <source>
        <strain evidence="2">CPCC 101403</strain>
    </source>
</reference>
<proteinExistence type="predicted"/>
<organism evidence="1 2">
    <name type="scientific">Paracoccus broussonetiae</name>
    <dbReference type="NCBI Taxonomy" id="3075834"/>
    <lineage>
        <taxon>Bacteria</taxon>
        <taxon>Pseudomonadati</taxon>
        <taxon>Pseudomonadota</taxon>
        <taxon>Alphaproteobacteria</taxon>
        <taxon>Rhodobacterales</taxon>
        <taxon>Paracoccaceae</taxon>
        <taxon>Paracoccus</taxon>
    </lineage>
</organism>
<protein>
    <submittedName>
        <fullName evidence="1">Uncharacterized protein</fullName>
    </submittedName>
</protein>
<evidence type="ECO:0000313" key="1">
    <source>
        <dbReference type="EMBL" id="MDT1064370.1"/>
    </source>
</evidence>
<sequence>MLTLADASGAPSDLTGHYLVWAGESQDVEQRRPLHLSRDQLLSFETHQQAMDKYHENRTAEEASKAYKKAAEHLFGEFARAS</sequence>
<dbReference type="EMBL" id="JAVRQI010000021">
    <property type="protein sequence ID" value="MDT1064370.1"/>
    <property type="molecule type" value="Genomic_DNA"/>
</dbReference>
<name>A0ABU3ELQ4_9RHOB</name>
<gene>
    <name evidence="1" type="ORF">RM190_21090</name>
</gene>
<accession>A0ABU3ELQ4</accession>
<evidence type="ECO:0000313" key="2">
    <source>
        <dbReference type="Proteomes" id="UP001251085"/>
    </source>
</evidence>